<reference evidence="2 3" key="1">
    <citation type="submission" date="2019-04" db="EMBL/GenBank/DDBJ databases">
        <authorList>
            <person name="Li Y."/>
            <person name="Wang J."/>
        </authorList>
    </citation>
    <scope>NUCLEOTIDE SEQUENCE [LARGE SCALE GENOMIC DNA]</scope>
    <source>
        <strain evidence="2 3">DSM 14668</strain>
    </source>
</reference>
<accession>A0A4U1J3G3</accession>
<dbReference type="AlphaFoldDB" id="A0A4U1J3G3"/>
<evidence type="ECO:0000256" key="1">
    <source>
        <dbReference type="SAM" id="SignalP"/>
    </source>
</evidence>
<dbReference type="Proteomes" id="UP000309215">
    <property type="component" value="Unassembled WGS sequence"/>
</dbReference>
<feature type="signal peptide" evidence="1">
    <location>
        <begin position="1"/>
        <end position="25"/>
    </location>
</feature>
<protein>
    <recommendedName>
        <fullName evidence="4">Porin</fullName>
    </recommendedName>
</protein>
<keyword evidence="1" id="KW-0732">Signal</keyword>
<dbReference type="SUPFAM" id="SSF56935">
    <property type="entry name" value="Porins"/>
    <property type="match status" value="1"/>
</dbReference>
<evidence type="ECO:0000313" key="3">
    <source>
        <dbReference type="Proteomes" id="UP000309215"/>
    </source>
</evidence>
<dbReference type="Pfam" id="PF07396">
    <property type="entry name" value="Porin_O_P"/>
    <property type="match status" value="1"/>
</dbReference>
<gene>
    <name evidence="2" type="ORF">E8A74_30370</name>
</gene>
<sequence length="389" mass="42235">MSHRIRALASGLASLAMASSFSLPAARADAPAKSDTFVFHASLADGLGFRTEQDKFVLDAGVLSQMRFDAISNSDGLASDGFNVAVVRPYIRARAFHDQVRFFVQPELATATPKLLDLEIAWQPMPELGIKVGQFLTPFSRAFFTPVPILQFPDFSRVNEKFRAGRDTGMMLFGSTGKGRLEYYAGAFNGNGIDKGGNDDTSVMGIGRLAVNPVRAMPYDETPSLRGAVPFGISIGVNGIADRAHPTKQQTDAATGAQTTVALPAETRLTAGADVFIAWDRFTFLAEAYARQVQPDEGKRIQGFGGYAQAGYFVVPKRFEIAARAGVMDPDTSKPDTERSVEGLLNGYVVGNHLKMGLRYMWLRTEAKTADGYAAGTNHKLTFQVQLWI</sequence>
<keyword evidence="3" id="KW-1185">Reference proteome</keyword>
<evidence type="ECO:0000313" key="2">
    <source>
        <dbReference type="EMBL" id="TKD01654.1"/>
    </source>
</evidence>
<evidence type="ECO:0008006" key="4">
    <source>
        <dbReference type="Google" id="ProtNLM"/>
    </source>
</evidence>
<dbReference type="OrthoDB" id="5378462at2"/>
<dbReference type="InterPro" id="IPR010870">
    <property type="entry name" value="Porin_O/P"/>
</dbReference>
<proteinExistence type="predicted"/>
<dbReference type="InterPro" id="IPR023614">
    <property type="entry name" value="Porin_dom_sf"/>
</dbReference>
<dbReference type="RefSeq" id="WP_136932604.1">
    <property type="nucleotide sequence ID" value="NZ_SSMQ01000038.1"/>
</dbReference>
<feature type="chain" id="PRO_5020914829" description="Porin" evidence="1">
    <location>
        <begin position="26"/>
        <end position="389"/>
    </location>
</feature>
<dbReference type="EMBL" id="SSMQ01000038">
    <property type="protein sequence ID" value="TKD01654.1"/>
    <property type="molecule type" value="Genomic_DNA"/>
</dbReference>
<organism evidence="2 3">
    <name type="scientific">Polyangium fumosum</name>
    <dbReference type="NCBI Taxonomy" id="889272"/>
    <lineage>
        <taxon>Bacteria</taxon>
        <taxon>Pseudomonadati</taxon>
        <taxon>Myxococcota</taxon>
        <taxon>Polyangia</taxon>
        <taxon>Polyangiales</taxon>
        <taxon>Polyangiaceae</taxon>
        <taxon>Polyangium</taxon>
    </lineage>
</organism>
<comment type="caution">
    <text evidence="2">The sequence shown here is derived from an EMBL/GenBank/DDBJ whole genome shotgun (WGS) entry which is preliminary data.</text>
</comment>
<dbReference type="Gene3D" id="2.40.160.10">
    <property type="entry name" value="Porin"/>
    <property type="match status" value="1"/>
</dbReference>
<name>A0A4U1J3G3_9BACT</name>